<dbReference type="Gene3D" id="3.60.15.10">
    <property type="entry name" value="Ribonuclease Z/Hydroxyacylglutathione hydrolase-like"/>
    <property type="match status" value="1"/>
</dbReference>
<dbReference type="EMBL" id="LCCW01000005">
    <property type="protein sequence ID" value="KKS42974.1"/>
    <property type="molecule type" value="Genomic_DNA"/>
</dbReference>
<evidence type="ECO:0000313" key="3">
    <source>
        <dbReference type="Proteomes" id="UP000034516"/>
    </source>
</evidence>
<dbReference type="Pfam" id="PF23023">
    <property type="entry name" value="Anti-Pycsar_Apyc1"/>
    <property type="match status" value="1"/>
</dbReference>
<organism evidence="2 3">
    <name type="scientific">Candidatus Kuenenbacteria bacterium GW2011_GWA2_42_15</name>
    <dbReference type="NCBI Taxonomy" id="1618677"/>
    <lineage>
        <taxon>Bacteria</taxon>
        <taxon>Candidatus Kueneniibacteriota</taxon>
    </lineage>
</organism>
<sequence length="254" mass="28641">MRLTILGSGNALPQKKRNAPGYLLEADNKLILLDAGDGAIRQAAKAGYNIFDISHILITHTHVDHVSGLPSLLWPIRWSGLKKDRLAIYGPPKFKMFYKKMLEAFIPDMKKAPLKISVRDLKNNKFKINNLSVETKLMPEKMGKTFTPYEIGYKLSYKNKKICFCGDNDKKSQEAIIALAKNCDLLLIENCSMVPATGHLHPELVGEMAEKAKVKKIIATHLPPEADDKKIKKIISKYYKGQIIIAKDLMRIKI</sequence>
<dbReference type="Proteomes" id="UP000034516">
    <property type="component" value="Unassembled WGS sequence"/>
</dbReference>
<gene>
    <name evidence="2" type="ORF">UV02_C0005G0005</name>
</gene>
<protein>
    <submittedName>
        <fullName evidence="2">Beta-lactamase domain protein</fullName>
    </submittedName>
</protein>
<accession>A0A0G0Z2G7</accession>
<name>A0A0G0Z2G7_9BACT</name>
<dbReference type="AlphaFoldDB" id="A0A0G0Z2G7"/>
<comment type="caution">
    <text evidence="2">The sequence shown here is derived from an EMBL/GenBank/DDBJ whole genome shotgun (WGS) entry which is preliminary data.</text>
</comment>
<evidence type="ECO:0000313" key="2">
    <source>
        <dbReference type="EMBL" id="KKS42974.1"/>
    </source>
</evidence>
<evidence type="ECO:0000259" key="1">
    <source>
        <dbReference type="SMART" id="SM00849"/>
    </source>
</evidence>
<dbReference type="CDD" id="cd16272">
    <property type="entry name" value="RNaseZ_MBL-fold"/>
    <property type="match status" value="1"/>
</dbReference>
<dbReference type="SUPFAM" id="SSF56281">
    <property type="entry name" value="Metallo-hydrolase/oxidoreductase"/>
    <property type="match status" value="1"/>
</dbReference>
<dbReference type="GO" id="GO:0042781">
    <property type="term" value="F:3'-tRNA processing endoribonuclease activity"/>
    <property type="evidence" value="ECO:0007669"/>
    <property type="project" value="TreeGrafter"/>
</dbReference>
<dbReference type="InterPro" id="IPR036866">
    <property type="entry name" value="RibonucZ/Hydroxyglut_hydro"/>
</dbReference>
<dbReference type="SMART" id="SM00849">
    <property type="entry name" value="Lactamase_B"/>
    <property type="match status" value="1"/>
</dbReference>
<dbReference type="PANTHER" id="PTHR46018:SF2">
    <property type="entry name" value="ZINC PHOSPHODIESTERASE ELAC PROTEIN 1"/>
    <property type="match status" value="1"/>
</dbReference>
<dbReference type="PANTHER" id="PTHR46018">
    <property type="entry name" value="ZINC PHOSPHODIESTERASE ELAC PROTEIN 1"/>
    <property type="match status" value="1"/>
</dbReference>
<proteinExistence type="predicted"/>
<reference evidence="2 3" key="1">
    <citation type="journal article" date="2015" name="Nature">
        <title>rRNA introns, odd ribosomes, and small enigmatic genomes across a large radiation of phyla.</title>
        <authorList>
            <person name="Brown C.T."/>
            <person name="Hug L.A."/>
            <person name="Thomas B.C."/>
            <person name="Sharon I."/>
            <person name="Castelle C.J."/>
            <person name="Singh A."/>
            <person name="Wilkins M.J."/>
            <person name="Williams K.H."/>
            <person name="Banfield J.F."/>
        </authorList>
    </citation>
    <scope>NUCLEOTIDE SEQUENCE [LARGE SCALE GENOMIC DNA]</scope>
</reference>
<dbReference type="InterPro" id="IPR001279">
    <property type="entry name" value="Metallo-B-lactamas"/>
</dbReference>
<feature type="domain" description="Metallo-beta-lactamase" evidence="1">
    <location>
        <begin position="18"/>
        <end position="199"/>
    </location>
</feature>